<protein>
    <submittedName>
        <fullName evidence="1">Uncharacterized protein</fullName>
    </submittedName>
</protein>
<sequence length="39" mass="4743">MSWGSCCTFRHSRRTYINQMIFLHFFCKIILECSKHLFG</sequence>
<dbReference type="EMBL" id="QQBG01000007">
    <property type="protein sequence ID" value="RDB31809.1"/>
    <property type="molecule type" value="Genomic_DNA"/>
</dbReference>
<name>A0A369KB21_9BACT</name>
<organism evidence="1 2">
    <name type="scientific">Candidatus Similichlamydia laticola</name>
    <dbReference type="NCBI Taxonomy" id="2170265"/>
    <lineage>
        <taxon>Bacteria</taxon>
        <taxon>Pseudomonadati</taxon>
        <taxon>Chlamydiota</taxon>
        <taxon>Chlamydiia</taxon>
        <taxon>Parachlamydiales</taxon>
        <taxon>Candidatus Parilichlamydiaceae</taxon>
        <taxon>Candidatus Similichlamydia</taxon>
    </lineage>
</organism>
<gene>
    <name evidence="1" type="ORF">HAT2_00082</name>
</gene>
<dbReference type="Proteomes" id="UP000253816">
    <property type="component" value="Unassembled WGS sequence"/>
</dbReference>
<keyword evidence="2" id="KW-1185">Reference proteome</keyword>
<proteinExistence type="predicted"/>
<evidence type="ECO:0000313" key="1">
    <source>
        <dbReference type="EMBL" id="RDB31809.1"/>
    </source>
</evidence>
<evidence type="ECO:0000313" key="2">
    <source>
        <dbReference type="Proteomes" id="UP000253816"/>
    </source>
</evidence>
<comment type="caution">
    <text evidence="1">The sequence shown here is derived from an EMBL/GenBank/DDBJ whole genome shotgun (WGS) entry which is preliminary data.</text>
</comment>
<reference evidence="1 2" key="1">
    <citation type="submission" date="2018-07" db="EMBL/GenBank/DDBJ databases">
        <title>Comparative genomics of the Candidatus Parilichlamydiaceae reveals evidence of convergent evolution and genome reduction in the phylum Chlamydiae.</title>
        <authorList>
            <person name="Taylor-Brown A."/>
            <person name="Polkinghorne A."/>
        </authorList>
    </citation>
    <scope>NUCLEOTIDE SEQUENCE [LARGE SCALE GENOMIC DNA]</scope>
    <source>
        <strain evidence="1 2">Hat2</strain>
    </source>
</reference>
<accession>A0A369KB21</accession>
<dbReference type="AlphaFoldDB" id="A0A369KB21"/>